<dbReference type="InterPro" id="IPR020946">
    <property type="entry name" value="Flavin_mOase-like"/>
</dbReference>
<dbReference type="Pfam" id="PF00743">
    <property type="entry name" value="FMO-like"/>
    <property type="match status" value="1"/>
</dbReference>
<dbReference type="GO" id="GO:0050660">
    <property type="term" value="F:flavin adenine dinucleotide binding"/>
    <property type="evidence" value="ECO:0007669"/>
    <property type="project" value="InterPro"/>
</dbReference>
<evidence type="ECO:0000256" key="6">
    <source>
        <dbReference type="ARBA" id="ARBA00023002"/>
    </source>
</evidence>
<gene>
    <name evidence="8" type="ORF">GCM10017566_06960</name>
</gene>
<dbReference type="EMBL" id="BNAV01000001">
    <property type="protein sequence ID" value="GHF36461.1"/>
    <property type="molecule type" value="Genomic_DNA"/>
</dbReference>
<comment type="similarity">
    <text evidence="2">Belongs to the FAD-binding monooxygenase family.</text>
</comment>
<evidence type="ECO:0000256" key="7">
    <source>
        <dbReference type="ARBA" id="ARBA00023033"/>
    </source>
</evidence>
<evidence type="ECO:0000256" key="1">
    <source>
        <dbReference type="ARBA" id="ARBA00001974"/>
    </source>
</evidence>
<dbReference type="SUPFAM" id="SSF51905">
    <property type="entry name" value="FAD/NAD(P)-binding domain"/>
    <property type="match status" value="2"/>
</dbReference>
<keyword evidence="5" id="KW-0521">NADP</keyword>
<evidence type="ECO:0000256" key="4">
    <source>
        <dbReference type="ARBA" id="ARBA00022827"/>
    </source>
</evidence>
<accession>A0A8H9MAG2</accession>
<evidence type="ECO:0000256" key="2">
    <source>
        <dbReference type="ARBA" id="ARBA00010139"/>
    </source>
</evidence>
<comment type="caution">
    <text evidence="8">The sequence shown here is derived from an EMBL/GenBank/DDBJ whole genome shotgun (WGS) entry which is preliminary data.</text>
</comment>
<dbReference type="InterPro" id="IPR036188">
    <property type="entry name" value="FAD/NAD-bd_sf"/>
</dbReference>
<proteinExistence type="inferred from homology"/>
<evidence type="ECO:0000256" key="5">
    <source>
        <dbReference type="ARBA" id="ARBA00022857"/>
    </source>
</evidence>
<dbReference type="InterPro" id="IPR050775">
    <property type="entry name" value="FAD-binding_Monooxygenases"/>
</dbReference>
<evidence type="ECO:0000313" key="9">
    <source>
        <dbReference type="Proteomes" id="UP000658656"/>
    </source>
</evidence>
<dbReference type="Gene3D" id="3.50.50.60">
    <property type="entry name" value="FAD/NAD(P)-binding domain"/>
    <property type="match status" value="2"/>
</dbReference>
<name>A0A8H9MAG2_9PSEU</name>
<comment type="cofactor">
    <cofactor evidence="1">
        <name>FAD</name>
        <dbReference type="ChEBI" id="CHEBI:57692"/>
    </cofactor>
</comment>
<dbReference type="OrthoDB" id="5168853at2"/>
<dbReference type="GO" id="GO:0050661">
    <property type="term" value="F:NADP binding"/>
    <property type="evidence" value="ECO:0007669"/>
    <property type="project" value="InterPro"/>
</dbReference>
<sequence length="542" mass="59890">MSNTYDAVVIGAGFAGLYALKKLRDDLGLSVVVYETGDDVGGTWYWNRYPGARCDAESIYYSYSFDPELDQSWTWSERFATQPEILAYAQYVAQRHDLRRDIRFRTRVVSATWQEAGSRWEVGLDDGETVSARWVVSAVGCLSAAQVPEFPGLEEFAGEVYHTGHWPHEGVDFTGKRVAVIGTGSSGIQAIPEIAKQAAHLTVFQRTPNFSLPARNRPLSEEEIADVKARYPEIRAQQRQTAGGSLQAPPAGKAADLTTEQQRRALEERWAKGGPGYMGTFADCLTDRTANDIAAEFVRERIHEIVEDPEVAALLEPTDYPIGTKRICVDTDYYATFNRDNVTLVSVKDRPIERITRDGVTVGGDHTVVDVIVFATGYDAMTGPLNRIDIRGKDGLKLRDKWRDGPRTYLGIASAGFPNLFIVTGPGSPSVLSNMVCAIEQHVEWIAGYVAKLRADGIAATEPDRAAEDQWVGHVNEVAHSTLYPQAASWYMGANIPGKPRIFMPYVGGLNVYGQVCADVAANGYRGFVHTRQHEREEQLTS</sequence>
<keyword evidence="4" id="KW-0274">FAD</keyword>
<evidence type="ECO:0000256" key="3">
    <source>
        <dbReference type="ARBA" id="ARBA00022630"/>
    </source>
</evidence>
<dbReference type="RefSeq" id="WP_145936416.1">
    <property type="nucleotide sequence ID" value="NZ_BNAV01000001.1"/>
</dbReference>
<dbReference type="PANTHER" id="PTHR43098:SF3">
    <property type="entry name" value="L-ORNITHINE N(5)-MONOOXYGENASE-RELATED"/>
    <property type="match status" value="1"/>
</dbReference>
<dbReference type="Proteomes" id="UP000658656">
    <property type="component" value="Unassembled WGS sequence"/>
</dbReference>
<keyword evidence="3" id="KW-0285">Flavoprotein</keyword>
<organism evidence="8 9">
    <name type="scientific">Amycolatopsis bartoniae</name>
    <dbReference type="NCBI Taxonomy" id="941986"/>
    <lineage>
        <taxon>Bacteria</taxon>
        <taxon>Bacillati</taxon>
        <taxon>Actinomycetota</taxon>
        <taxon>Actinomycetes</taxon>
        <taxon>Pseudonocardiales</taxon>
        <taxon>Pseudonocardiaceae</taxon>
        <taxon>Amycolatopsis</taxon>
    </lineage>
</organism>
<reference evidence="8" key="2">
    <citation type="submission" date="2020-09" db="EMBL/GenBank/DDBJ databases">
        <authorList>
            <person name="Sun Q."/>
            <person name="Zhou Y."/>
        </authorList>
    </citation>
    <scope>NUCLEOTIDE SEQUENCE</scope>
    <source>
        <strain evidence="8">CGMCC 4.7679</strain>
    </source>
</reference>
<keyword evidence="7 8" id="KW-0503">Monooxygenase</keyword>
<dbReference type="AlphaFoldDB" id="A0A8H9MAG2"/>
<dbReference type="PANTHER" id="PTHR43098">
    <property type="entry name" value="L-ORNITHINE N(5)-MONOOXYGENASE-RELATED"/>
    <property type="match status" value="1"/>
</dbReference>
<keyword evidence="9" id="KW-1185">Reference proteome</keyword>
<dbReference type="GO" id="GO:0004499">
    <property type="term" value="F:N,N-dimethylaniline monooxygenase activity"/>
    <property type="evidence" value="ECO:0007669"/>
    <property type="project" value="InterPro"/>
</dbReference>
<protein>
    <submittedName>
        <fullName evidence="8">Cyclohexanone monooxygenase</fullName>
    </submittedName>
</protein>
<evidence type="ECO:0000313" key="8">
    <source>
        <dbReference type="EMBL" id="GHF36461.1"/>
    </source>
</evidence>
<reference evidence="8" key="1">
    <citation type="journal article" date="2014" name="Int. J. Syst. Evol. Microbiol.">
        <title>Complete genome sequence of Corynebacterium casei LMG S-19264T (=DSM 44701T), isolated from a smear-ripened cheese.</title>
        <authorList>
            <consortium name="US DOE Joint Genome Institute (JGI-PGF)"/>
            <person name="Walter F."/>
            <person name="Albersmeier A."/>
            <person name="Kalinowski J."/>
            <person name="Ruckert C."/>
        </authorList>
    </citation>
    <scope>NUCLEOTIDE SEQUENCE</scope>
    <source>
        <strain evidence="8">CGMCC 4.7679</strain>
    </source>
</reference>
<keyword evidence="6" id="KW-0560">Oxidoreductase</keyword>